<comment type="subcellular location">
    <subcellularLocation>
        <location evidence="1">Cell membrane</location>
        <topology evidence="1">Peripheral membrane protein</topology>
        <orientation evidence="1">Cytoplasmic side</orientation>
    </subcellularLocation>
</comment>
<sequence length="142" mass="14965">MNLAHRLRQIAAWLVDLPAALLLGLIRVYRYVGSPIVGRSCRFTPSCSAYGMEAVRKHGAARGTLLTAWRIARCNPWCEGGPDPVPDDGRVFKPRCACTVASTSSPSALTGHPERDGALAAADPAASPASPNPASPNPKPHS</sequence>
<evidence type="ECO:0000256" key="1">
    <source>
        <dbReference type="HAMAP-Rule" id="MF_00386"/>
    </source>
</evidence>
<organism evidence="4 5">
    <name type="scientific">Piscinibacterium candidicorallinum</name>
    <dbReference type="NCBI Taxonomy" id="1793872"/>
    <lineage>
        <taxon>Bacteria</taxon>
        <taxon>Pseudomonadati</taxon>
        <taxon>Pseudomonadota</taxon>
        <taxon>Betaproteobacteria</taxon>
        <taxon>Burkholderiales</taxon>
        <taxon>Piscinibacterium</taxon>
    </lineage>
</organism>
<dbReference type="NCBIfam" id="TIGR00278">
    <property type="entry name" value="membrane protein insertion efficiency factor YidD"/>
    <property type="match status" value="1"/>
</dbReference>
<protein>
    <recommendedName>
        <fullName evidence="1">Putative membrane protein insertion efficiency factor</fullName>
    </recommendedName>
</protein>
<keyword evidence="1 3" id="KW-0472">Membrane</keyword>
<dbReference type="Proteomes" id="UP001595556">
    <property type="component" value="Unassembled WGS sequence"/>
</dbReference>
<keyword evidence="3" id="KW-1133">Transmembrane helix</keyword>
<gene>
    <name evidence="4" type="primary">yidD</name>
    <name evidence="4" type="ORF">ACFOEN_13305</name>
</gene>
<proteinExistence type="inferred from homology"/>
<keyword evidence="1" id="KW-1003">Cell membrane</keyword>
<comment type="similarity">
    <text evidence="1">Belongs to the UPF0161 family.</text>
</comment>
<evidence type="ECO:0000313" key="5">
    <source>
        <dbReference type="Proteomes" id="UP001595556"/>
    </source>
</evidence>
<accession>A0ABV7H7B4</accession>
<feature type="transmembrane region" description="Helical" evidence="3">
    <location>
        <begin position="12"/>
        <end position="32"/>
    </location>
</feature>
<feature type="compositionally biased region" description="Low complexity" evidence="2">
    <location>
        <begin position="120"/>
        <end position="129"/>
    </location>
</feature>
<comment type="function">
    <text evidence="1">Could be involved in insertion of integral membrane proteins into the membrane.</text>
</comment>
<keyword evidence="3" id="KW-0812">Transmembrane</keyword>
<feature type="region of interest" description="Disordered" evidence="2">
    <location>
        <begin position="102"/>
        <end position="142"/>
    </location>
</feature>
<dbReference type="PANTHER" id="PTHR33383">
    <property type="entry name" value="MEMBRANE PROTEIN INSERTION EFFICIENCY FACTOR-RELATED"/>
    <property type="match status" value="1"/>
</dbReference>
<dbReference type="EMBL" id="JBHRTI010000007">
    <property type="protein sequence ID" value="MFC3148603.1"/>
    <property type="molecule type" value="Genomic_DNA"/>
</dbReference>
<evidence type="ECO:0000256" key="2">
    <source>
        <dbReference type="SAM" id="MobiDB-lite"/>
    </source>
</evidence>
<dbReference type="SMART" id="SM01234">
    <property type="entry name" value="Haemolytic"/>
    <property type="match status" value="1"/>
</dbReference>
<comment type="caution">
    <text evidence="4">The sequence shown here is derived from an EMBL/GenBank/DDBJ whole genome shotgun (WGS) entry which is preliminary data.</text>
</comment>
<dbReference type="HAMAP" id="MF_00386">
    <property type="entry name" value="UPF0161_YidD"/>
    <property type="match status" value="1"/>
</dbReference>
<dbReference type="PANTHER" id="PTHR33383:SF1">
    <property type="entry name" value="MEMBRANE PROTEIN INSERTION EFFICIENCY FACTOR-RELATED"/>
    <property type="match status" value="1"/>
</dbReference>
<feature type="compositionally biased region" description="Pro residues" evidence="2">
    <location>
        <begin position="130"/>
        <end position="142"/>
    </location>
</feature>
<dbReference type="InterPro" id="IPR002696">
    <property type="entry name" value="Membr_insert_effic_factor_YidD"/>
</dbReference>
<dbReference type="RefSeq" id="WP_377304704.1">
    <property type="nucleotide sequence ID" value="NZ_CP180191.1"/>
</dbReference>
<keyword evidence="5" id="KW-1185">Reference proteome</keyword>
<name>A0ABV7H7B4_9BURK</name>
<dbReference type="Pfam" id="PF01809">
    <property type="entry name" value="YidD"/>
    <property type="match status" value="1"/>
</dbReference>
<evidence type="ECO:0000256" key="3">
    <source>
        <dbReference type="SAM" id="Phobius"/>
    </source>
</evidence>
<evidence type="ECO:0000313" key="4">
    <source>
        <dbReference type="EMBL" id="MFC3148603.1"/>
    </source>
</evidence>
<reference evidence="5" key="1">
    <citation type="journal article" date="2019" name="Int. J. Syst. Evol. Microbiol.">
        <title>The Global Catalogue of Microorganisms (GCM) 10K type strain sequencing project: providing services to taxonomists for standard genome sequencing and annotation.</title>
        <authorList>
            <consortium name="The Broad Institute Genomics Platform"/>
            <consortium name="The Broad Institute Genome Sequencing Center for Infectious Disease"/>
            <person name="Wu L."/>
            <person name="Ma J."/>
        </authorList>
    </citation>
    <scope>NUCLEOTIDE SEQUENCE [LARGE SCALE GENOMIC DNA]</scope>
    <source>
        <strain evidence="5">KCTC 52168</strain>
    </source>
</reference>